<dbReference type="CDD" id="cd01297">
    <property type="entry name" value="D-aminoacylase"/>
    <property type="match status" value="1"/>
</dbReference>
<reference evidence="4" key="1">
    <citation type="submission" date="2023-01" db="EMBL/GenBank/DDBJ databases">
        <title>The genome sequence of Kordiimonadaceae bacterium 6D33.</title>
        <authorList>
            <person name="Liu Y."/>
        </authorList>
    </citation>
    <scope>NUCLEOTIDE SEQUENCE</scope>
    <source>
        <strain evidence="4">6D33</strain>
    </source>
</reference>
<dbReference type="GO" id="GO:0005829">
    <property type="term" value="C:cytosol"/>
    <property type="evidence" value="ECO:0007669"/>
    <property type="project" value="TreeGrafter"/>
</dbReference>
<evidence type="ECO:0000313" key="4">
    <source>
        <dbReference type="EMBL" id="WCL53807.1"/>
    </source>
</evidence>
<dbReference type="KEGG" id="gso:PH603_14805"/>
<dbReference type="PANTHER" id="PTHR11647:SF1">
    <property type="entry name" value="COLLAPSIN RESPONSE MEDIATOR PROTEIN"/>
    <property type="match status" value="1"/>
</dbReference>
<organism evidence="4 5">
    <name type="scientific">Gimibacter soli</name>
    <dbReference type="NCBI Taxonomy" id="3024400"/>
    <lineage>
        <taxon>Bacteria</taxon>
        <taxon>Pseudomonadati</taxon>
        <taxon>Pseudomonadota</taxon>
        <taxon>Alphaproteobacteria</taxon>
        <taxon>Kordiimonadales</taxon>
        <taxon>Temperatibacteraceae</taxon>
        <taxon>Gimibacter</taxon>
    </lineage>
</organism>
<dbReference type="InterPro" id="IPR050378">
    <property type="entry name" value="Metallo-dep_Hydrolases_sf"/>
</dbReference>
<evidence type="ECO:0000256" key="1">
    <source>
        <dbReference type="SAM" id="MobiDB-lite"/>
    </source>
</evidence>
<feature type="signal peptide" evidence="2">
    <location>
        <begin position="1"/>
        <end position="20"/>
    </location>
</feature>
<evidence type="ECO:0000256" key="2">
    <source>
        <dbReference type="SAM" id="SignalP"/>
    </source>
</evidence>
<dbReference type="InterPro" id="IPR011059">
    <property type="entry name" value="Metal-dep_hydrolase_composite"/>
</dbReference>
<dbReference type="Gene3D" id="2.30.40.10">
    <property type="entry name" value="Urease, subunit C, domain 1"/>
    <property type="match status" value="1"/>
</dbReference>
<feature type="chain" id="PRO_5042002144" evidence="2">
    <location>
        <begin position="21"/>
        <end position="573"/>
    </location>
</feature>
<dbReference type="PROSITE" id="PS51257">
    <property type="entry name" value="PROKAR_LIPOPROTEIN"/>
    <property type="match status" value="1"/>
</dbReference>
<dbReference type="Proteomes" id="UP001217500">
    <property type="component" value="Chromosome"/>
</dbReference>
<proteinExistence type="predicted"/>
<evidence type="ECO:0000313" key="5">
    <source>
        <dbReference type="Proteomes" id="UP001217500"/>
    </source>
</evidence>
<dbReference type="AlphaFoldDB" id="A0AAF0BL75"/>
<keyword evidence="5" id="KW-1185">Reference proteome</keyword>
<feature type="domain" description="Amidohydrolase 3" evidence="3">
    <location>
        <begin position="73"/>
        <end position="544"/>
    </location>
</feature>
<protein>
    <submittedName>
        <fullName evidence="4">D-aminoacylase</fullName>
    </submittedName>
</protein>
<keyword evidence="2" id="KW-0732">Signal</keyword>
<dbReference type="InterPro" id="IPR013108">
    <property type="entry name" value="Amidohydro_3"/>
</dbReference>
<dbReference type="SUPFAM" id="SSF51556">
    <property type="entry name" value="Metallo-dependent hydrolases"/>
    <property type="match status" value="1"/>
</dbReference>
<sequence length="573" mass="61125">MKMSIARPLPFLFAFGLSLAACGEKAPESHSLIIRGGEIVDGSGAAGFVGDVVIDGDKVVAVVKGTSPAKGEREIDATDLVVAPGFINMLSWANESLIADGRAMSDVLQGVTLEVMGEGSSMGPLSDEMKRLETERQGDIKYDIDWTTLGDYFSRMEKAGVSPNIASFVGAATVRVHELGEGDVDPTPEQLAAMRALVRDAMKEGAMGVGSSLIYAPGTFAETDELVALVSEAAACGGMYISHMRSEGTQLLEAIDELITISRESGAPAEIYHFKQGGRDNWGKIDAAIERVEKARAEGLRITADMYNYTAGATGLDAAMPTWVQAGGLEEWRKRLQDPEIRARVAAEMQAKGDGWENLYYSAGGADRVLLAGFKNPDLKPLTGKTLAEVAALRGKSPEETAMDLVVEDNSRVGTIYFLMDEANVKRAVALPWMSFGSDEAAPATEGVFLQSNNHPRAYGNVARLLGHYVRDEGVTTLESAIHRMSGMPAANLGLKERGLLTPGYFADVVVFDPKTISDHATYDKPAQYATGVRDVFVNGVQVVQDGTHTGAKPGRAVRGPGWTGWPDGGACK</sequence>
<dbReference type="PANTHER" id="PTHR11647">
    <property type="entry name" value="HYDRANTOINASE/DIHYDROPYRIMIDINASE FAMILY MEMBER"/>
    <property type="match status" value="1"/>
</dbReference>
<feature type="region of interest" description="Disordered" evidence="1">
    <location>
        <begin position="548"/>
        <end position="573"/>
    </location>
</feature>
<dbReference type="SUPFAM" id="SSF51338">
    <property type="entry name" value="Composite domain of metallo-dependent hydrolases"/>
    <property type="match status" value="1"/>
</dbReference>
<evidence type="ECO:0000259" key="3">
    <source>
        <dbReference type="Pfam" id="PF07969"/>
    </source>
</evidence>
<dbReference type="GO" id="GO:0016812">
    <property type="term" value="F:hydrolase activity, acting on carbon-nitrogen (but not peptide) bonds, in cyclic amides"/>
    <property type="evidence" value="ECO:0007669"/>
    <property type="project" value="TreeGrafter"/>
</dbReference>
<dbReference type="EMBL" id="CP116805">
    <property type="protein sequence ID" value="WCL53807.1"/>
    <property type="molecule type" value="Genomic_DNA"/>
</dbReference>
<name>A0AAF0BL75_9PROT</name>
<accession>A0AAF0BL75</accession>
<dbReference type="Gene3D" id="3.20.20.140">
    <property type="entry name" value="Metal-dependent hydrolases"/>
    <property type="match status" value="2"/>
</dbReference>
<dbReference type="Pfam" id="PF07969">
    <property type="entry name" value="Amidohydro_3"/>
    <property type="match status" value="1"/>
</dbReference>
<dbReference type="InterPro" id="IPR032466">
    <property type="entry name" value="Metal_Hydrolase"/>
</dbReference>
<dbReference type="RefSeq" id="WP_289503425.1">
    <property type="nucleotide sequence ID" value="NZ_CP116805.1"/>
</dbReference>
<gene>
    <name evidence="4" type="ORF">PH603_14805</name>
</gene>